<evidence type="ECO:0000256" key="2">
    <source>
        <dbReference type="ARBA" id="ARBA00022771"/>
    </source>
</evidence>
<keyword evidence="1" id="KW-0479">Metal-binding</keyword>
<evidence type="ECO:0000259" key="4">
    <source>
        <dbReference type="Pfam" id="PF01753"/>
    </source>
</evidence>
<dbReference type="Pfam" id="PF01753">
    <property type="entry name" value="zf-MYND"/>
    <property type="match status" value="1"/>
</dbReference>
<dbReference type="SUPFAM" id="SSF48452">
    <property type="entry name" value="TPR-like"/>
    <property type="match status" value="1"/>
</dbReference>
<dbReference type="InterPro" id="IPR011990">
    <property type="entry name" value="TPR-like_helical_dom_sf"/>
</dbReference>
<keyword evidence="6" id="KW-1185">Reference proteome</keyword>
<dbReference type="InParanoid" id="A0A1E7F1W5"/>
<dbReference type="OrthoDB" id="3257538at2759"/>
<dbReference type="EMBL" id="KV784365">
    <property type="protein sequence ID" value="OEU12109.1"/>
    <property type="molecule type" value="Genomic_DNA"/>
</dbReference>
<keyword evidence="3" id="KW-0862">Zinc</keyword>
<dbReference type="KEGG" id="fcy:FRACYDRAFT_244369"/>
<dbReference type="Gene3D" id="1.25.40.10">
    <property type="entry name" value="Tetratricopeptide repeat domain"/>
    <property type="match status" value="1"/>
</dbReference>
<evidence type="ECO:0000313" key="6">
    <source>
        <dbReference type="Proteomes" id="UP000095751"/>
    </source>
</evidence>
<reference evidence="5 6" key="1">
    <citation type="submission" date="2016-09" db="EMBL/GenBank/DDBJ databases">
        <title>Extensive genetic diversity and differential bi-allelic expression allows diatom success in the polar Southern Ocean.</title>
        <authorList>
            <consortium name="DOE Joint Genome Institute"/>
            <person name="Mock T."/>
            <person name="Otillar R.P."/>
            <person name="Strauss J."/>
            <person name="Dupont C."/>
            <person name="Frickenhaus S."/>
            <person name="Maumus F."/>
            <person name="Mcmullan M."/>
            <person name="Sanges R."/>
            <person name="Schmutz J."/>
            <person name="Toseland A."/>
            <person name="Valas R."/>
            <person name="Veluchamy A."/>
            <person name="Ward B.J."/>
            <person name="Allen A."/>
            <person name="Barry K."/>
            <person name="Falciatore A."/>
            <person name="Ferrante M."/>
            <person name="Fortunato A.E."/>
            <person name="Gloeckner G."/>
            <person name="Gruber A."/>
            <person name="Hipkin R."/>
            <person name="Janech M."/>
            <person name="Kroth P."/>
            <person name="Leese F."/>
            <person name="Lindquist E."/>
            <person name="Lyon B.R."/>
            <person name="Martin J."/>
            <person name="Mayer C."/>
            <person name="Parker M."/>
            <person name="Quesneville H."/>
            <person name="Raymond J."/>
            <person name="Uhlig C."/>
            <person name="Valentin K.U."/>
            <person name="Worden A.Z."/>
            <person name="Armbrust E.V."/>
            <person name="Bowler C."/>
            <person name="Green B."/>
            <person name="Moulton V."/>
            <person name="Van Oosterhout C."/>
            <person name="Grigoriev I."/>
        </authorList>
    </citation>
    <scope>NUCLEOTIDE SEQUENCE [LARGE SCALE GENOMIC DNA]</scope>
    <source>
        <strain evidence="5 6">CCMP1102</strain>
    </source>
</reference>
<keyword evidence="2" id="KW-0863">Zinc-finger</keyword>
<name>A0A1E7F1W5_9STRA</name>
<evidence type="ECO:0000256" key="3">
    <source>
        <dbReference type="ARBA" id="ARBA00022833"/>
    </source>
</evidence>
<dbReference type="GO" id="GO:0008270">
    <property type="term" value="F:zinc ion binding"/>
    <property type="evidence" value="ECO:0007669"/>
    <property type="project" value="UniProtKB-KW"/>
</dbReference>
<dbReference type="AlphaFoldDB" id="A0A1E7F1W5"/>
<dbReference type="InterPro" id="IPR002893">
    <property type="entry name" value="Znf_MYND"/>
</dbReference>
<sequence length="430" mass="47862">MSRQQLLECGDRTEQELNELVGRSEKLLEKTDDPEAKDFVQAVELFRQGLKLARSGGDLKLAANQITCAFLLNNRSVAITMDKLDNLKDQKNKHWILDSDLLIALAKADVNSYACPVLKIMIAQPFFGKHQSSIAVAMTATEVLLDAIADYPSIENPDKDILGGCLTRTNLLFHRSSLHTAMGNRKKAIKDLTNALKIDEFFTKARFSRAHLWASFILKDDRRIHIEFTRVASEFHRDNINIEEVYAWLGITTLTLNDPSIGSVEDAKTHFDKCIKATIRKDELYGPQRRTDQLPLCAQQAHTLFQQLPITEGNQGNLHGIIQGMRGISVDEDEEEIRKNKYTCVKCKAGRKPDGGMVMQCTRCKSVSYCSAECQKASLLVRCIPNIGASLQGGIVGSRDIANISFVQMGISEEPATGGVTGKSNDYEIL</sequence>
<dbReference type="Proteomes" id="UP000095751">
    <property type="component" value="Unassembled WGS sequence"/>
</dbReference>
<feature type="domain" description="MYND-type" evidence="4">
    <location>
        <begin position="344"/>
        <end position="377"/>
    </location>
</feature>
<proteinExistence type="predicted"/>
<protein>
    <recommendedName>
        <fullName evidence="4">MYND-type domain-containing protein</fullName>
    </recommendedName>
</protein>
<accession>A0A1E7F1W5</accession>
<organism evidence="5 6">
    <name type="scientific">Fragilariopsis cylindrus CCMP1102</name>
    <dbReference type="NCBI Taxonomy" id="635003"/>
    <lineage>
        <taxon>Eukaryota</taxon>
        <taxon>Sar</taxon>
        <taxon>Stramenopiles</taxon>
        <taxon>Ochrophyta</taxon>
        <taxon>Bacillariophyta</taxon>
        <taxon>Bacillariophyceae</taxon>
        <taxon>Bacillariophycidae</taxon>
        <taxon>Bacillariales</taxon>
        <taxon>Bacillariaceae</taxon>
        <taxon>Fragilariopsis</taxon>
    </lineage>
</organism>
<dbReference type="Gene3D" id="6.10.140.2220">
    <property type="match status" value="1"/>
</dbReference>
<evidence type="ECO:0000313" key="5">
    <source>
        <dbReference type="EMBL" id="OEU12109.1"/>
    </source>
</evidence>
<gene>
    <name evidence="5" type="ORF">FRACYDRAFT_244369</name>
</gene>
<evidence type="ECO:0000256" key="1">
    <source>
        <dbReference type="ARBA" id="ARBA00022723"/>
    </source>
</evidence>